<evidence type="ECO:0000313" key="1">
    <source>
        <dbReference type="EMBL" id="DAF47581.1"/>
    </source>
</evidence>
<dbReference type="NCBIfam" id="TIGR04387">
    <property type="entry name" value="capsid_maj_N4"/>
    <property type="match status" value="1"/>
</dbReference>
<dbReference type="EMBL" id="BK032557">
    <property type="protein sequence ID" value="DAF47581.1"/>
    <property type="molecule type" value="Genomic_DNA"/>
</dbReference>
<dbReference type="Pfam" id="PF25209">
    <property type="entry name" value="Phage_capsid_4"/>
    <property type="match status" value="1"/>
</dbReference>
<protein>
    <submittedName>
        <fullName evidence="1">Major capsid protein</fullName>
    </submittedName>
</protein>
<accession>A0A8S5S9C1</accession>
<dbReference type="SUPFAM" id="SSF56563">
    <property type="entry name" value="Major capsid protein gp5"/>
    <property type="match status" value="1"/>
</dbReference>
<name>A0A8S5S9C1_9CAUD</name>
<organism evidence="1">
    <name type="scientific">Myoviridae sp. ctByu2</name>
    <dbReference type="NCBI Taxonomy" id="2827668"/>
    <lineage>
        <taxon>Viruses</taxon>
        <taxon>Duplodnaviria</taxon>
        <taxon>Heunggongvirae</taxon>
        <taxon>Uroviricota</taxon>
        <taxon>Caudoviricetes</taxon>
    </lineage>
</organism>
<proteinExistence type="predicted"/>
<reference evidence="1" key="1">
    <citation type="journal article" date="2021" name="Proc. Natl. Acad. Sci. U.S.A.">
        <title>A Catalog of Tens of Thousands of Viruses from Human Metagenomes Reveals Hidden Associations with Chronic Diseases.</title>
        <authorList>
            <person name="Tisza M.J."/>
            <person name="Buck C.B."/>
        </authorList>
    </citation>
    <scope>NUCLEOTIDE SEQUENCE</scope>
    <source>
        <strain evidence="1">CtByu2</strain>
    </source>
</reference>
<sequence>MITLLTFLLATLGSIVVGFAFGETTAAGANTGGYTAIPQAVRDFYSREVMFKAQPRLRFLQFAKIKRDLQAVRGKSIVFVKYGNLEGGGSLEESDVLTPEGMTTSEISIPVKEQGNAVQVTEYLLRTSILDVLGDASKLLANNVAKVLDTQFRDTVLKTPNTVYGGTATQLSELSTSNGAFTTKTVKDAVEILATHNAPRIAGDYYVCVAHPHQLRQLRDDKEWINANTYMGRRQLYIGEVGMYEGTIFIETTQMPMLNAAGIKAKYGSGATVDTAYEAVFFGDNAYGWGVALDVELRDDGVVELGRKHTLGWYGIWGTGIIEENNIVKALTV</sequence>